<dbReference type="EMBL" id="BAABDO010000022">
    <property type="protein sequence ID" value="GAA4136915.1"/>
    <property type="molecule type" value="Genomic_DNA"/>
</dbReference>
<comment type="caution">
    <text evidence="1">The sequence shown here is derived from an EMBL/GenBank/DDBJ whole genome shotgun (WGS) entry which is preliminary data.</text>
</comment>
<protein>
    <submittedName>
        <fullName evidence="1">Uncharacterized protein</fullName>
    </submittedName>
</protein>
<proteinExistence type="predicted"/>
<keyword evidence="2" id="KW-1185">Reference proteome</keyword>
<evidence type="ECO:0000313" key="1">
    <source>
        <dbReference type="EMBL" id="GAA4136915.1"/>
    </source>
</evidence>
<evidence type="ECO:0000313" key="2">
    <source>
        <dbReference type="Proteomes" id="UP001500266"/>
    </source>
</evidence>
<accession>A0ABP7YJ77</accession>
<gene>
    <name evidence="1" type="ORF">GCM10022416_20970</name>
</gene>
<name>A0ABP7YJ77_9ACTN</name>
<dbReference type="Proteomes" id="UP001500266">
    <property type="component" value="Unassembled WGS sequence"/>
</dbReference>
<organism evidence="1 2">
    <name type="scientific">Actinomadura keratinilytica</name>
    <dbReference type="NCBI Taxonomy" id="547461"/>
    <lineage>
        <taxon>Bacteria</taxon>
        <taxon>Bacillati</taxon>
        <taxon>Actinomycetota</taxon>
        <taxon>Actinomycetes</taxon>
        <taxon>Streptosporangiales</taxon>
        <taxon>Thermomonosporaceae</taxon>
        <taxon>Actinomadura</taxon>
    </lineage>
</organism>
<reference evidence="2" key="1">
    <citation type="journal article" date="2019" name="Int. J. Syst. Evol. Microbiol.">
        <title>The Global Catalogue of Microorganisms (GCM) 10K type strain sequencing project: providing services to taxonomists for standard genome sequencing and annotation.</title>
        <authorList>
            <consortium name="The Broad Institute Genomics Platform"/>
            <consortium name="The Broad Institute Genome Sequencing Center for Infectious Disease"/>
            <person name="Wu L."/>
            <person name="Ma J."/>
        </authorList>
    </citation>
    <scope>NUCLEOTIDE SEQUENCE [LARGE SCALE GENOMIC DNA]</scope>
    <source>
        <strain evidence="2">JCM 17316</strain>
    </source>
</reference>
<dbReference type="RefSeq" id="WP_345019881.1">
    <property type="nucleotide sequence ID" value="NZ_BAABDO010000022.1"/>
</dbReference>
<sequence length="226" mass="25808">MTERKPRDDYSGEFDPDFRFEDLSKEALVRLVREYALIVHLLDRSALTAIGLRYGQRAVEEIAIEEWRGASPVYTRRIREIMKIEGDGVSAIFKCLQLDPGFAQHYMDVEYELVSETRGFFQLRSCGALLDVEPFGERSIKGMCHTVEDGTFDITAQAVNPKARIRPVHRPPRVPADRVPHCRWEVVIDDDTEVLPEADITRMTAGTTAARHRFPPMRDGTPHIPD</sequence>